<comment type="caution">
    <text evidence="1">The sequence shown here is derived from an EMBL/GenBank/DDBJ whole genome shotgun (WGS) entry which is preliminary data.</text>
</comment>
<sequence>LLMPERRWSELGCYPVTCNGRSVRPCREIWGLSWEEGEPVANCRGPPGHPMGSGIVLVARRGEKEETTVLQKKGTQGGGGGGGGGKRLCSRVTTNREDGNHEAMAHRPLRLLCGLRNLYFYEHSPVSSFCSECRDDRSGLFLEAIVALHGPSLVLPMLCPCLDTCVPIPN</sequence>
<keyword evidence="2" id="KW-1185">Reference proteome</keyword>
<feature type="non-terminal residue" evidence="1">
    <location>
        <position position="1"/>
    </location>
</feature>
<evidence type="ECO:0000313" key="1">
    <source>
        <dbReference type="EMBL" id="GBG88136.1"/>
    </source>
</evidence>
<gene>
    <name evidence="1" type="ORF">CBR_g46625</name>
</gene>
<protein>
    <submittedName>
        <fullName evidence="1">Uncharacterized protein</fullName>
    </submittedName>
</protein>
<evidence type="ECO:0000313" key="2">
    <source>
        <dbReference type="Proteomes" id="UP000265515"/>
    </source>
</evidence>
<organism evidence="1 2">
    <name type="scientific">Chara braunii</name>
    <name type="common">Braun's stonewort</name>
    <dbReference type="NCBI Taxonomy" id="69332"/>
    <lineage>
        <taxon>Eukaryota</taxon>
        <taxon>Viridiplantae</taxon>
        <taxon>Streptophyta</taxon>
        <taxon>Charophyceae</taxon>
        <taxon>Charales</taxon>
        <taxon>Characeae</taxon>
        <taxon>Chara</taxon>
    </lineage>
</organism>
<proteinExistence type="predicted"/>
<dbReference type="Proteomes" id="UP000265515">
    <property type="component" value="Unassembled WGS sequence"/>
</dbReference>
<name>A0A388M0Q9_CHABU</name>
<dbReference type="AlphaFoldDB" id="A0A388M0Q9"/>
<dbReference type="EMBL" id="BFEA01000651">
    <property type="protein sequence ID" value="GBG88136.1"/>
    <property type="molecule type" value="Genomic_DNA"/>
</dbReference>
<reference evidence="1 2" key="1">
    <citation type="journal article" date="2018" name="Cell">
        <title>The Chara Genome: Secondary Complexity and Implications for Plant Terrestrialization.</title>
        <authorList>
            <person name="Nishiyama T."/>
            <person name="Sakayama H."/>
            <person name="Vries J.D."/>
            <person name="Buschmann H."/>
            <person name="Saint-Marcoux D."/>
            <person name="Ullrich K.K."/>
            <person name="Haas F.B."/>
            <person name="Vanderstraeten L."/>
            <person name="Becker D."/>
            <person name="Lang D."/>
            <person name="Vosolsobe S."/>
            <person name="Rombauts S."/>
            <person name="Wilhelmsson P.K.I."/>
            <person name="Janitza P."/>
            <person name="Kern R."/>
            <person name="Heyl A."/>
            <person name="Rumpler F."/>
            <person name="Villalobos L.I.A.C."/>
            <person name="Clay J.M."/>
            <person name="Skokan R."/>
            <person name="Toyoda A."/>
            <person name="Suzuki Y."/>
            <person name="Kagoshima H."/>
            <person name="Schijlen E."/>
            <person name="Tajeshwar N."/>
            <person name="Catarino B."/>
            <person name="Hetherington A.J."/>
            <person name="Saltykova A."/>
            <person name="Bonnot C."/>
            <person name="Breuninger H."/>
            <person name="Symeonidi A."/>
            <person name="Radhakrishnan G.V."/>
            <person name="Van Nieuwerburgh F."/>
            <person name="Deforce D."/>
            <person name="Chang C."/>
            <person name="Karol K.G."/>
            <person name="Hedrich R."/>
            <person name="Ulvskov P."/>
            <person name="Glockner G."/>
            <person name="Delwiche C.F."/>
            <person name="Petrasek J."/>
            <person name="Van de Peer Y."/>
            <person name="Friml J."/>
            <person name="Beilby M."/>
            <person name="Dolan L."/>
            <person name="Kohara Y."/>
            <person name="Sugano S."/>
            <person name="Fujiyama A."/>
            <person name="Delaux P.-M."/>
            <person name="Quint M."/>
            <person name="TheiBen G."/>
            <person name="Hagemann M."/>
            <person name="Harholt J."/>
            <person name="Dunand C."/>
            <person name="Zachgo S."/>
            <person name="Langdale J."/>
            <person name="Maumus F."/>
            <person name="Straeten D.V.D."/>
            <person name="Gould S.B."/>
            <person name="Rensing S.A."/>
        </authorList>
    </citation>
    <scope>NUCLEOTIDE SEQUENCE [LARGE SCALE GENOMIC DNA]</scope>
    <source>
        <strain evidence="1 2">S276</strain>
    </source>
</reference>
<accession>A0A388M0Q9</accession>